<proteinExistence type="predicted"/>
<dbReference type="EMBL" id="OOIP01000004">
    <property type="protein sequence ID" value="SPO36634.1"/>
    <property type="molecule type" value="Genomic_DNA"/>
</dbReference>
<accession>A0A5C3EWK8</accession>
<evidence type="ECO:0000313" key="3">
    <source>
        <dbReference type="Proteomes" id="UP000323386"/>
    </source>
</evidence>
<protein>
    <submittedName>
        <fullName evidence="2">Uncharacterized protein</fullName>
    </submittedName>
</protein>
<name>A0A5C3EWK8_9BASI</name>
<feature type="region of interest" description="Disordered" evidence="1">
    <location>
        <begin position="45"/>
        <end position="76"/>
    </location>
</feature>
<evidence type="ECO:0000313" key="2">
    <source>
        <dbReference type="EMBL" id="SPO36634.1"/>
    </source>
</evidence>
<feature type="compositionally biased region" description="Basic and acidic residues" evidence="1">
    <location>
        <begin position="66"/>
        <end position="76"/>
    </location>
</feature>
<keyword evidence="3" id="KW-1185">Reference proteome</keyword>
<organism evidence="2 3">
    <name type="scientific">Pseudozyma flocculosa</name>
    <dbReference type="NCBI Taxonomy" id="84751"/>
    <lineage>
        <taxon>Eukaryota</taxon>
        <taxon>Fungi</taxon>
        <taxon>Dikarya</taxon>
        <taxon>Basidiomycota</taxon>
        <taxon>Ustilaginomycotina</taxon>
        <taxon>Ustilaginomycetes</taxon>
        <taxon>Ustilaginales</taxon>
        <taxon>Ustilaginaceae</taxon>
        <taxon>Pseudozyma</taxon>
    </lineage>
</organism>
<evidence type="ECO:0000256" key="1">
    <source>
        <dbReference type="SAM" id="MobiDB-lite"/>
    </source>
</evidence>
<sequence length="90" mass="9814">MDPVCQAASIRLTKPAARQAGRRSALHTRTLHTFFGRPRVATHAASLAAERQAQAQAGSSPTGSHQVERGLKDGLTKRWTERQIELRGEA</sequence>
<reference evidence="2 3" key="1">
    <citation type="submission" date="2018-03" db="EMBL/GenBank/DDBJ databases">
        <authorList>
            <person name="Guldener U."/>
        </authorList>
    </citation>
    <scope>NUCLEOTIDE SEQUENCE [LARGE SCALE GENOMIC DNA]</scope>
    <source>
        <strain evidence="2 3">DAOM196992</strain>
    </source>
</reference>
<dbReference type="AlphaFoldDB" id="A0A5C3EWK8"/>
<gene>
    <name evidence="2" type="ORF">PSFLO_02105</name>
</gene>
<feature type="compositionally biased region" description="Low complexity" evidence="1">
    <location>
        <begin position="45"/>
        <end position="60"/>
    </location>
</feature>
<dbReference type="Proteomes" id="UP000323386">
    <property type="component" value="Unassembled WGS sequence"/>
</dbReference>